<dbReference type="RefSeq" id="WP_255838835.1">
    <property type="nucleotide sequence ID" value="NZ_CP073346.1"/>
</dbReference>
<dbReference type="Gene3D" id="1.10.10.10">
    <property type="entry name" value="Winged helix-like DNA-binding domain superfamily/Winged helix DNA-binding domain"/>
    <property type="match status" value="1"/>
</dbReference>
<keyword evidence="7" id="KW-1185">Reference proteome</keyword>
<reference evidence="6" key="1">
    <citation type="submission" date="2021-04" db="EMBL/GenBank/DDBJ databases">
        <title>Oceanospirillales bacteria with DddD are important DMSP degraders in coastal seawater.</title>
        <authorList>
            <person name="Liu J."/>
        </authorList>
    </citation>
    <scope>NUCLEOTIDE SEQUENCE</scope>
    <source>
        <strain evidence="6">D13-4</strain>
    </source>
</reference>
<dbReference type="SUPFAM" id="SSF46785">
    <property type="entry name" value="Winged helix' DNA-binding domain"/>
    <property type="match status" value="1"/>
</dbReference>
<accession>A0ABY5HA17</accession>
<dbReference type="InterPro" id="IPR000847">
    <property type="entry name" value="LysR_HTH_N"/>
</dbReference>
<dbReference type="InterPro" id="IPR036388">
    <property type="entry name" value="WH-like_DNA-bd_sf"/>
</dbReference>
<dbReference type="CDD" id="cd08432">
    <property type="entry name" value="PBP2_GcdR_TrpI_HvrB_AmpR_like"/>
    <property type="match status" value="1"/>
</dbReference>
<dbReference type="EMBL" id="CP073346">
    <property type="protein sequence ID" value="UTW08222.1"/>
    <property type="molecule type" value="Genomic_DNA"/>
</dbReference>
<evidence type="ECO:0000256" key="1">
    <source>
        <dbReference type="ARBA" id="ARBA00009437"/>
    </source>
</evidence>
<dbReference type="PANTHER" id="PTHR30537:SF26">
    <property type="entry name" value="GLYCINE CLEAVAGE SYSTEM TRANSCRIPTIONAL ACTIVATOR"/>
    <property type="match status" value="1"/>
</dbReference>
<feature type="domain" description="HTH lysR-type" evidence="5">
    <location>
        <begin position="10"/>
        <end position="67"/>
    </location>
</feature>
<dbReference type="InterPro" id="IPR005119">
    <property type="entry name" value="LysR_subst-bd"/>
</dbReference>
<dbReference type="Pfam" id="PF03466">
    <property type="entry name" value="LysR_substrate"/>
    <property type="match status" value="1"/>
</dbReference>
<protein>
    <submittedName>
        <fullName evidence="6">LysR family transcriptional regulator</fullName>
    </submittedName>
</protein>
<evidence type="ECO:0000256" key="4">
    <source>
        <dbReference type="ARBA" id="ARBA00023163"/>
    </source>
</evidence>
<gene>
    <name evidence="6" type="ORF">KDW96_02520</name>
</gene>
<keyword evidence="2" id="KW-0805">Transcription regulation</keyword>
<organism evidence="6 7">
    <name type="scientific">Pseudomonas benzenivorans</name>
    <dbReference type="NCBI Taxonomy" id="556533"/>
    <lineage>
        <taxon>Bacteria</taxon>
        <taxon>Pseudomonadati</taxon>
        <taxon>Pseudomonadota</taxon>
        <taxon>Gammaproteobacteria</taxon>
        <taxon>Pseudomonadales</taxon>
        <taxon>Pseudomonadaceae</taxon>
        <taxon>Pseudomonas</taxon>
    </lineage>
</organism>
<dbReference type="PANTHER" id="PTHR30537">
    <property type="entry name" value="HTH-TYPE TRANSCRIPTIONAL REGULATOR"/>
    <property type="match status" value="1"/>
</dbReference>
<keyword evidence="3" id="KW-0238">DNA-binding</keyword>
<comment type="similarity">
    <text evidence="1">Belongs to the LysR transcriptional regulatory family.</text>
</comment>
<dbReference type="PRINTS" id="PR00039">
    <property type="entry name" value="HTHLYSR"/>
</dbReference>
<evidence type="ECO:0000313" key="6">
    <source>
        <dbReference type="EMBL" id="UTW08222.1"/>
    </source>
</evidence>
<dbReference type="Pfam" id="PF00126">
    <property type="entry name" value="HTH_1"/>
    <property type="match status" value="1"/>
</dbReference>
<sequence length="306" mass="33987">MPSTRAIKLPMLTALPAFEASANLGSFTKAAESLNLTQSAVSFQVRKLEADLGVALFIRSQRLLTLTPEGVRFLKAVQSSLDILRAECEALAEKERRPQLVLSASFSLSSRWLIPRLPSLQAQLTEVDLRLDANDRAVDLEHEGIDIAIRYCICPPKDIKHQPLFQDHIFPVCSPQLDLNLTLQPSLNCLAGITLLHDNMTDFGWRNWLASVGVDLPNADRGPRFSHTAGAIEAAIRGQGMALGRLALVAEDLISGRLIRPFGQVAVSEYAYYVLWPEKTRQPELTRVVRDWLKREAEITHSAIFG</sequence>
<dbReference type="InterPro" id="IPR058163">
    <property type="entry name" value="LysR-type_TF_proteobact-type"/>
</dbReference>
<evidence type="ECO:0000256" key="2">
    <source>
        <dbReference type="ARBA" id="ARBA00023015"/>
    </source>
</evidence>
<proteinExistence type="inferred from homology"/>
<keyword evidence="4" id="KW-0804">Transcription</keyword>
<dbReference type="InterPro" id="IPR036390">
    <property type="entry name" value="WH_DNA-bd_sf"/>
</dbReference>
<dbReference type="Proteomes" id="UP001059672">
    <property type="component" value="Chromosome"/>
</dbReference>
<evidence type="ECO:0000313" key="7">
    <source>
        <dbReference type="Proteomes" id="UP001059672"/>
    </source>
</evidence>
<dbReference type="SUPFAM" id="SSF53850">
    <property type="entry name" value="Periplasmic binding protein-like II"/>
    <property type="match status" value="1"/>
</dbReference>
<evidence type="ECO:0000259" key="5">
    <source>
        <dbReference type="PROSITE" id="PS50931"/>
    </source>
</evidence>
<dbReference type="Gene3D" id="3.40.190.10">
    <property type="entry name" value="Periplasmic binding protein-like II"/>
    <property type="match status" value="2"/>
</dbReference>
<dbReference type="PROSITE" id="PS50931">
    <property type="entry name" value="HTH_LYSR"/>
    <property type="match status" value="1"/>
</dbReference>
<evidence type="ECO:0000256" key="3">
    <source>
        <dbReference type="ARBA" id="ARBA00023125"/>
    </source>
</evidence>
<name>A0ABY5HA17_9PSED</name>